<dbReference type="GO" id="GO:0004706">
    <property type="term" value="F:JUN kinase kinase kinase activity"/>
    <property type="evidence" value="ECO:0007669"/>
    <property type="project" value="TreeGrafter"/>
</dbReference>
<dbReference type="Pfam" id="PF00069">
    <property type="entry name" value="Pkinase"/>
    <property type="match status" value="1"/>
</dbReference>
<accession>A0AAV6Z3L8</accession>
<feature type="domain" description="CARD" evidence="3">
    <location>
        <begin position="321"/>
        <end position="404"/>
    </location>
</feature>
<feature type="region of interest" description="Disordered" evidence="1">
    <location>
        <begin position="284"/>
        <end position="316"/>
    </location>
</feature>
<comment type="caution">
    <text evidence="4">The sequence shown here is derived from an EMBL/GenBank/DDBJ whole genome shotgun (WGS) entry which is preliminary data.</text>
</comment>
<feature type="domain" description="Protein kinase" evidence="2">
    <location>
        <begin position="1"/>
        <end position="226"/>
    </location>
</feature>
<dbReference type="SUPFAM" id="SSF47986">
    <property type="entry name" value="DEATH domain"/>
    <property type="match status" value="1"/>
</dbReference>
<keyword evidence="5" id="KW-1185">Reference proteome</keyword>
<dbReference type="CDD" id="cd01671">
    <property type="entry name" value="CARD"/>
    <property type="match status" value="1"/>
</dbReference>
<protein>
    <recommendedName>
        <fullName evidence="6">Receptor-interacting serine/threonine-protein kinase 2</fullName>
    </recommendedName>
</protein>
<dbReference type="PANTHER" id="PTHR44329">
    <property type="entry name" value="SERINE/THREONINE-PROTEIN KINASE TNNI3K-RELATED"/>
    <property type="match status" value="1"/>
</dbReference>
<evidence type="ECO:0000313" key="5">
    <source>
        <dbReference type="Proteomes" id="UP000824782"/>
    </source>
</evidence>
<dbReference type="GO" id="GO:0005524">
    <property type="term" value="F:ATP binding"/>
    <property type="evidence" value="ECO:0007669"/>
    <property type="project" value="InterPro"/>
</dbReference>
<evidence type="ECO:0000256" key="1">
    <source>
        <dbReference type="SAM" id="MobiDB-lite"/>
    </source>
</evidence>
<dbReference type="InterPro" id="IPR011029">
    <property type="entry name" value="DEATH-like_dom_sf"/>
</dbReference>
<dbReference type="Gene3D" id="1.10.510.10">
    <property type="entry name" value="Transferase(Phosphotransferase) domain 1"/>
    <property type="match status" value="1"/>
</dbReference>
<dbReference type="InterPro" id="IPR051681">
    <property type="entry name" value="Ser/Thr_Kinases-Pseudokinases"/>
</dbReference>
<name>A0AAV6Z3L8_ENGPU</name>
<dbReference type="PROSITE" id="PS50209">
    <property type="entry name" value="CARD"/>
    <property type="match status" value="1"/>
</dbReference>
<feature type="region of interest" description="Disordered" evidence="1">
    <location>
        <begin position="243"/>
        <end position="269"/>
    </location>
</feature>
<dbReference type="SUPFAM" id="SSF56112">
    <property type="entry name" value="Protein kinase-like (PK-like)"/>
    <property type="match status" value="1"/>
</dbReference>
<dbReference type="AlphaFoldDB" id="A0AAV6Z3L8"/>
<evidence type="ECO:0008006" key="6">
    <source>
        <dbReference type="Google" id="ProtNLM"/>
    </source>
</evidence>
<organism evidence="4 5">
    <name type="scientific">Engystomops pustulosus</name>
    <name type="common">Tungara frog</name>
    <name type="synonym">Physalaemus pustulosus</name>
    <dbReference type="NCBI Taxonomy" id="76066"/>
    <lineage>
        <taxon>Eukaryota</taxon>
        <taxon>Metazoa</taxon>
        <taxon>Chordata</taxon>
        <taxon>Craniata</taxon>
        <taxon>Vertebrata</taxon>
        <taxon>Euteleostomi</taxon>
        <taxon>Amphibia</taxon>
        <taxon>Batrachia</taxon>
        <taxon>Anura</taxon>
        <taxon>Neobatrachia</taxon>
        <taxon>Hyloidea</taxon>
        <taxon>Leptodactylidae</taxon>
        <taxon>Leiuperinae</taxon>
        <taxon>Engystomops</taxon>
    </lineage>
</organism>
<dbReference type="Gene3D" id="1.10.533.10">
    <property type="entry name" value="Death Domain, Fas"/>
    <property type="match status" value="1"/>
</dbReference>
<dbReference type="InterPro" id="IPR001315">
    <property type="entry name" value="CARD"/>
</dbReference>
<dbReference type="InterPro" id="IPR008271">
    <property type="entry name" value="Ser/Thr_kinase_AS"/>
</dbReference>
<gene>
    <name evidence="4" type="ORF">GDO81_025726</name>
</gene>
<dbReference type="InterPro" id="IPR011009">
    <property type="entry name" value="Kinase-like_dom_sf"/>
</dbReference>
<dbReference type="InterPro" id="IPR000719">
    <property type="entry name" value="Prot_kinase_dom"/>
</dbReference>
<dbReference type="EMBL" id="WNYA01004169">
    <property type="protein sequence ID" value="KAG8542958.1"/>
    <property type="molecule type" value="Genomic_DNA"/>
</dbReference>
<evidence type="ECO:0000313" key="4">
    <source>
        <dbReference type="EMBL" id="KAG8542958.1"/>
    </source>
</evidence>
<dbReference type="PANTHER" id="PTHR44329:SF301">
    <property type="entry name" value="RECEPTOR-INTERACTING SERINE_THREONINE-PROTEIN KINASE 2"/>
    <property type="match status" value="1"/>
</dbReference>
<dbReference type="Proteomes" id="UP000824782">
    <property type="component" value="Unassembled WGS sequence"/>
</dbReference>
<sequence>MMLRANYTYVLRLLGIYEIEGRTECKYGLVMEYMPYGSVYTLFHRIDNVPWGLRFQILHQVALGMNYLHHVLQPLIIHRDLKPHNVLLNKFLDVQLTDFGLAKNEASVSSNQSIVGTLSYMPPEAIESMPYKPTKEFDIYSFAIFTWSVLSGQEPYQHVDRKVITMLLLLNQKSRPDMELVNLWTSQKMVPEAIELMQECWDGDPGKRPSFSAIIERTNEMNAAYVDVIDSEIINVLNQLKQRNSSHSQTSSRSDCVRTDPKPSVPDSDTFSINIFREILNRAERGEPSADVSDEDEEDKDSHTESDSPKTSSPDIVDAADFLQSNLSHIVQAKPDLNEVLDILFTRRTISQEELDTIKVGSAHEQIRKTLHLMIRNGPESCMEFIQVMDQLHVELMTFLKDIKHQVKR</sequence>
<dbReference type="PROSITE" id="PS00108">
    <property type="entry name" value="PROTEIN_KINASE_ST"/>
    <property type="match status" value="1"/>
</dbReference>
<feature type="compositionally biased region" description="Low complexity" evidence="1">
    <location>
        <begin position="245"/>
        <end position="254"/>
    </location>
</feature>
<dbReference type="SMART" id="SM00220">
    <property type="entry name" value="S_TKc"/>
    <property type="match status" value="1"/>
</dbReference>
<dbReference type="PROSITE" id="PS50011">
    <property type="entry name" value="PROTEIN_KINASE_DOM"/>
    <property type="match status" value="1"/>
</dbReference>
<evidence type="ECO:0000259" key="2">
    <source>
        <dbReference type="PROSITE" id="PS50011"/>
    </source>
</evidence>
<dbReference type="GO" id="GO:0042981">
    <property type="term" value="P:regulation of apoptotic process"/>
    <property type="evidence" value="ECO:0007669"/>
    <property type="project" value="InterPro"/>
</dbReference>
<proteinExistence type="predicted"/>
<reference evidence="4" key="1">
    <citation type="thesis" date="2020" institute="ProQuest LLC" country="789 East Eisenhower Parkway, Ann Arbor, MI, USA">
        <title>Comparative Genomics and Chromosome Evolution.</title>
        <authorList>
            <person name="Mudd A.B."/>
        </authorList>
    </citation>
    <scope>NUCLEOTIDE SEQUENCE</scope>
    <source>
        <strain evidence="4">237g6f4</strain>
        <tissue evidence="4">Blood</tissue>
    </source>
</reference>
<evidence type="ECO:0000259" key="3">
    <source>
        <dbReference type="PROSITE" id="PS50209"/>
    </source>
</evidence>